<dbReference type="EMBL" id="LAZR01045096">
    <property type="protein sequence ID" value="KKK99688.1"/>
    <property type="molecule type" value="Genomic_DNA"/>
</dbReference>
<dbReference type="SUPFAM" id="SSF51658">
    <property type="entry name" value="Xylose isomerase-like"/>
    <property type="match status" value="1"/>
</dbReference>
<proteinExistence type="predicted"/>
<comment type="caution">
    <text evidence="1">The sequence shown here is derived from an EMBL/GenBank/DDBJ whole genome shotgun (WGS) entry which is preliminary data.</text>
</comment>
<dbReference type="Gene3D" id="3.20.20.150">
    <property type="entry name" value="Divalent-metal-dependent TIM barrel enzymes"/>
    <property type="match status" value="1"/>
</dbReference>
<organism evidence="1">
    <name type="scientific">marine sediment metagenome</name>
    <dbReference type="NCBI Taxonomy" id="412755"/>
    <lineage>
        <taxon>unclassified sequences</taxon>
        <taxon>metagenomes</taxon>
        <taxon>ecological metagenomes</taxon>
    </lineage>
</organism>
<feature type="non-terminal residue" evidence="1">
    <location>
        <position position="158"/>
    </location>
</feature>
<dbReference type="AlphaFoldDB" id="A0A0F9A0M1"/>
<reference evidence="1" key="1">
    <citation type="journal article" date="2015" name="Nature">
        <title>Complex archaea that bridge the gap between prokaryotes and eukaryotes.</title>
        <authorList>
            <person name="Spang A."/>
            <person name="Saw J.H."/>
            <person name="Jorgensen S.L."/>
            <person name="Zaremba-Niedzwiedzka K."/>
            <person name="Martijn J."/>
            <person name="Lind A.E."/>
            <person name="van Eijk R."/>
            <person name="Schleper C."/>
            <person name="Guy L."/>
            <person name="Ettema T.J."/>
        </authorList>
    </citation>
    <scope>NUCLEOTIDE SEQUENCE</scope>
</reference>
<sequence>MHSGIVVALSLINQLDNDLGDIMQLKTFKTVWGHTGTLEEAATMVNEAGFAGFEAPAKHDDPSHLSTLEATLDKHGLEWIQEICTAGSYVPRRRASVSEHLSDLESQIILGKSLKPKFINVMGGCDAWPIQTSIDFFKAAMEIADKYDVLCSFETHRG</sequence>
<gene>
    <name evidence="1" type="ORF">LCGC14_2630220</name>
</gene>
<evidence type="ECO:0000313" key="1">
    <source>
        <dbReference type="EMBL" id="KKK99688.1"/>
    </source>
</evidence>
<dbReference type="InterPro" id="IPR036237">
    <property type="entry name" value="Xyl_isomerase-like_sf"/>
</dbReference>
<protein>
    <recommendedName>
        <fullName evidence="2">Xylose isomerase-like TIM barrel domain-containing protein</fullName>
    </recommendedName>
</protein>
<evidence type="ECO:0008006" key="2">
    <source>
        <dbReference type="Google" id="ProtNLM"/>
    </source>
</evidence>
<name>A0A0F9A0M1_9ZZZZ</name>
<accession>A0A0F9A0M1</accession>